<feature type="coiled-coil region" evidence="1">
    <location>
        <begin position="41"/>
        <end position="113"/>
    </location>
</feature>
<accession>A0ABS2FML9</accession>
<dbReference type="EMBL" id="JACJLU010000002">
    <property type="protein sequence ID" value="MBM6830979.1"/>
    <property type="molecule type" value="Genomic_DNA"/>
</dbReference>
<dbReference type="Proteomes" id="UP000775500">
    <property type="component" value="Unassembled WGS sequence"/>
</dbReference>
<feature type="compositionally biased region" description="Basic and acidic residues" evidence="2">
    <location>
        <begin position="122"/>
        <end position="135"/>
    </location>
</feature>
<dbReference type="RefSeq" id="WP_204684911.1">
    <property type="nucleotide sequence ID" value="NZ_JACJLU010000002.1"/>
</dbReference>
<gene>
    <name evidence="3" type="ORF">H5982_02505</name>
</gene>
<comment type="caution">
    <text evidence="3">The sequence shown here is derived from an EMBL/GenBank/DDBJ whole genome shotgun (WGS) entry which is preliminary data.</text>
</comment>
<protein>
    <submittedName>
        <fullName evidence="3">Uncharacterized protein</fullName>
    </submittedName>
</protein>
<keyword evidence="4" id="KW-1185">Reference proteome</keyword>
<evidence type="ECO:0000313" key="3">
    <source>
        <dbReference type="EMBL" id="MBM6830979.1"/>
    </source>
</evidence>
<organism evidence="3 4">
    <name type="scientific">Faecalicoccus acidiformans</name>
    <dbReference type="NCBI Taxonomy" id="915173"/>
    <lineage>
        <taxon>Bacteria</taxon>
        <taxon>Bacillati</taxon>
        <taxon>Bacillota</taxon>
        <taxon>Erysipelotrichia</taxon>
        <taxon>Erysipelotrichales</taxon>
        <taxon>Erysipelotrichaceae</taxon>
        <taxon>Faecalicoccus</taxon>
    </lineage>
</organism>
<reference evidence="3 4" key="1">
    <citation type="journal article" date="2021" name="Sci. Rep.">
        <title>The distribution of antibiotic resistance genes in chicken gut microbiota commensals.</title>
        <authorList>
            <person name="Juricova H."/>
            <person name="Matiasovicova J."/>
            <person name="Kubasova T."/>
            <person name="Cejkova D."/>
            <person name="Rychlik I."/>
        </authorList>
    </citation>
    <scope>NUCLEOTIDE SEQUENCE [LARGE SCALE GENOMIC DNA]</scope>
    <source>
        <strain evidence="3 4">An423</strain>
    </source>
</reference>
<evidence type="ECO:0000313" key="4">
    <source>
        <dbReference type="Proteomes" id="UP000775500"/>
    </source>
</evidence>
<feature type="region of interest" description="Disordered" evidence="2">
    <location>
        <begin position="116"/>
        <end position="135"/>
    </location>
</feature>
<sequence>MAVLPPLKKKGKGEYMDEENKVIEEKSVEEVKPSNHKKLTSKVHEQNLKQLEKKRDQILHEREKYQKKINALDRQLEAHKKMIDTLKKRYEKLREKEQDILNLEDDYYNELEKIRSKKSGKKHESLNIEKENIDS</sequence>
<proteinExistence type="predicted"/>
<evidence type="ECO:0000256" key="2">
    <source>
        <dbReference type="SAM" id="MobiDB-lite"/>
    </source>
</evidence>
<keyword evidence="1" id="KW-0175">Coiled coil</keyword>
<name>A0ABS2FML9_9FIRM</name>
<evidence type="ECO:0000256" key="1">
    <source>
        <dbReference type="SAM" id="Coils"/>
    </source>
</evidence>